<dbReference type="Pfam" id="PF13238">
    <property type="entry name" value="AAA_18"/>
    <property type="match status" value="1"/>
</dbReference>
<dbReference type="Gene3D" id="3.40.50.300">
    <property type="entry name" value="P-loop containing nucleotide triphosphate hydrolases"/>
    <property type="match status" value="1"/>
</dbReference>
<evidence type="ECO:0008006" key="3">
    <source>
        <dbReference type="Google" id="ProtNLM"/>
    </source>
</evidence>
<protein>
    <recommendedName>
        <fullName evidence="3">Nicotinamide riboside kinase 1</fullName>
    </recommendedName>
</protein>
<sequence length="197" mass="22410">MDNESSNSKWIVVAVAGATNSGKTTLANRLEAHFVDAVHIGQDAYFIDENDPRHVKVESLGHNNWEKLTALDMDKMVEDVLEILKSSRPCTTPRLLILDGFLILNDPRISSLCHLKFYIDISYEECRRRRLSRTYDPPDVPGYFEQIVWPESRLSKEQALADNPDTILLSGELPIQSLLTFIINIIEDKINNQKKSA</sequence>
<evidence type="ECO:0000313" key="1">
    <source>
        <dbReference type="EMBL" id="KAK9502350.1"/>
    </source>
</evidence>
<proteinExistence type="predicted"/>
<comment type="caution">
    <text evidence="1">The sequence shown here is derived from an EMBL/GenBank/DDBJ whole genome shotgun (WGS) entry which is preliminary data.</text>
</comment>
<keyword evidence="2" id="KW-1185">Reference proteome</keyword>
<dbReference type="PANTHER" id="PTHR10285">
    <property type="entry name" value="URIDINE KINASE"/>
    <property type="match status" value="1"/>
</dbReference>
<accession>A0AAW1D1X6</accession>
<dbReference type="Proteomes" id="UP001461498">
    <property type="component" value="Unassembled WGS sequence"/>
</dbReference>
<organism evidence="1 2">
    <name type="scientific">Rhynocoris fuscipes</name>
    <dbReference type="NCBI Taxonomy" id="488301"/>
    <lineage>
        <taxon>Eukaryota</taxon>
        <taxon>Metazoa</taxon>
        <taxon>Ecdysozoa</taxon>
        <taxon>Arthropoda</taxon>
        <taxon>Hexapoda</taxon>
        <taxon>Insecta</taxon>
        <taxon>Pterygota</taxon>
        <taxon>Neoptera</taxon>
        <taxon>Paraneoptera</taxon>
        <taxon>Hemiptera</taxon>
        <taxon>Heteroptera</taxon>
        <taxon>Panheteroptera</taxon>
        <taxon>Cimicomorpha</taxon>
        <taxon>Reduviidae</taxon>
        <taxon>Harpactorinae</taxon>
        <taxon>Harpactorini</taxon>
        <taxon>Rhynocoris</taxon>
    </lineage>
</organism>
<dbReference type="AlphaFoldDB" id="A0AAW1D1X6"/>
<dbReference type="SUPFAM" id="SSF52540">
    <property type="entry name" value="P-loop containing nucleoside triphosphate hydrolases"/>
    <property type="match status" value="1"/>
</dbReference>
<reference evidence="1 2" key="1">
    <citation type="submission" date="2022-12" db="EMBL/GenBank/DDBJ databases">
        <title>Chromosome-level genome assembly of true bugs.</title>
        <authorList>
            <person name="Ma L."/>
            <person name="Li H."/>
        </authorList>
    </citation>
    <scope>NUCLEOTIDE SEQUENCE [LARGE SCALE GENOMIC DNA]</scope>
    <source>
        <strain evidence="1">Lab_2022b</strain>
    </source>
</reference>
<gene>
    <name evidence="1" type="ORF">O3M35_011140</name>
</gene>
<dbReference type="EMBL" id="JAPXFL010000008">
    <property type="protein sequence ID" value="KAK9502350.1"/>
    <property type="molecule type" value="Genomic_DNA"/>
</dbReference>
<dbReference type="InterPro" id="IPR027417">
    <property type="entry name" value="P-loop_NTPase"/>
</dbReference>
<name>A0AAW1D1X6_9HEMI</name>
<evidence type="ECO:0000313" key="2">
    <source>
        <dbReference type="Proteomes" id="UP001461498"/>
    </source>
</evidence>